<dbReference type="Proteomes" id="UP000612956">
    <property type="component" value="Unassembled WGS sequence"/>
</dbReference>
<feature type="region of interest" description="Disordered" evidence="1">
    <location>
        <begin position="1"/>
        <end position="20"/>
    </location>
</feature>
<accession>A0A917QM83</accession>
<comment type="caution">
    <text evidence="2">The sequence shown here is derived from an EMBL/GenBank/DDBJ whole genome shotgun (WGS) entry which is preliminary data.</text>
</comment>
<reference evidence="2" key="1">
    <citation type="journal article" date="2014" name="Int. J. Syst. Evol. Microbiol.">
        <title>Complete genome sequence of Corynebacterium casei LMG S-19264T (=DSM 44701T), isolated from a smear-ripened cheese.</title>
        <authorList>
            <consortium name="US DOE Joint Genome Institute (JGI-PGF)"/>
            <person name="Walter F."/>
            <person name="Albersmeier A."/>
            <person name="Kalinowski J."/>
            <person name="Ruckert C."/>
        </authorList>
    </citation>
    <scope>NUCLEOTIDE SEQUENCE</scope>
    <source>
        <strain evidence="2">CGMCC 4.7278</strain>
    </source>
</reference>
<name>A0A917QM83_9NOCA</name>
<dbReference type="EMBL" id="BMMW01000003">
    <property type="protein sequence ID" value="GGK57809.1"/>
    <property type="molecule type" value="Genomic_DNA"/>
</dbReference>
<proteinExistence type="predicted"/>
<evidence type="ECO:0000313" key="3">
    <source>
        <dbReference type="Proteomes" id="UP000612956"/>
    </source>
</evidence>
<evidence type="ECO:0000313" key="2">
    <source>
        <dbReference type="EMBL" id="GGK57809.1"/>
    </source>
</evidence>
<evidence type="ECO:0000256" key="1">
    <source>
        <dbReference type="SAM" id="MobiDB-lite"/>
    </source>
</evidence>
<protein>
    <submittedName>
        <fullName evidence="2">Uncharacterized protein</fullName>
    </submittedName>
</protein>
<gene>
    <name evidence="2" type="ORF">GCM10011591_32510</name>
</gene>
<dbReference type="AlphaFoldDB" id="A0A917QM83"/>
<sequence length="50" mass="5154">MLATVGERTKGGKENVAPPVRVTGKAVRDCARAAAVRASKARTRLTSSAS</sequence>
<keyword evidence="3" id="KW-1185">Reference proteome</keyword>
<organism evidence="2 3">
    <name type="scientific">Nocardia camponoti</name>
    <dbReference type="NCBI Taxonomy" id="1616106"/>
    <lineage>
        <taxon>Bacteria</taxon>
        <taxon>Bacillati</taxon>
        <taxon>Actinomycetota</taxon>
        <taxon>Actinomycetes</taxon>
        <taxon>Mycobacteriales</taxon>
        <taxon>Nocardiaceae</taxon>
        <taxon>Nocardia</taxon>
    </lineage>
</organism>
<reference evidence="2" key="2">
    <citation type="submission" date="2020-09" db="EMBL/GenBank/DDBJ databases">
        <authorList>
            <person name="Sun Q."/>
            <person name="Zhou Y."/>
        </authorList>
    </citation>
    <scope>NUCLEOTIDE SEQUENCE</scope>
    <source>
        <strain evidence="2">CGMCC 4.7278</strain>
    </source>
</reference>